<reference evidence="1" key="1">
    <citation type="submission" date="2024-05" db="EMBL/GenBank/DDBJ databases">
        <title>Planctomycetes of the genus Singulisphaera possess chitinolytic capabilities.</title>
        <authorList>
            <person name="Ivanova A."/>
        </authorList>
    </citation>
    <scope>NUCLEOTIDE SEQUENCE</scope>
    <source>
        <strain evidence="1">Ch08T</strain>
    </source>
</reference>
<organism evidence="1">
    <name type="scientific">Singulisphaera sp. Ch08</name>
    <dbReference type="NCBI Taxonomy" id="3120278"/>
    <lineage>
        <taxon>Bacteria</taxon>
        <taxon>Pseudomonadati</taxon>
        <taxon>Planctomycetota</taxon>
        <taxon>Planctomycetia</taxon>
        <taxon>Isosphaerales</taxon>
        <taxon>Isosphaeraceae</taxon>
        <taxon>Singulisphaera</taxon>
    </lineage>
</organism>
<dbReference type="AlphaFoldDB" id="A0AAU7CI81"/>
<accession>A0AAU7CI81</accession>
<gene>
    <name evidence="1" type="ORF">V5E97_01645</name>
</gene>
<protein>
    <submittedName>
        <fullName evidence="1">Uncharacterized protein</fullName>
    </submittedName>
</protein>
<dbReference type="EMBL" id="CP155447">
    <property type="protein sequence ID" value="XBH04745.1"/>
    <property type="molecule type" value="Genomic_DNA"/>
</dbReference>
<evidence type="ECO:0000313" key="1">
    <source>
        <dbReference type="EMBL" id="XBH04745.1"/>
    </source>
</evidence>
<name>A0AAU7CI81_9BACT</name>
<proteinExistence type="predicted"/>
<sequence length="125" mass="13816">MAEPQVIREIDHDINQTVNIDVYLYPTSPGSLTLKGSCKVQNPAPPGEPPYPLTFNVHMDVPSGAKDPQFQLTSSGYAFEHIQWVPLPKQLAACPLAGELTTQVHPWPVDQPIYVDVIFQPDLTP</sequence>
<dbReference type="RefSeq" id="WP_406697539.1">
    <property type="nucleotide sequence ID" value="NZ_CP155447.1"/>
</dbReference>